<dbReference type="InterPro" id="IPR003660">
    <property type="entry name" value="HAMP_dom"/>
</dbReference>
<dbReference type="Gene3D" id="3.30.565.10">
    <property type="entry name" value="Histidine kinase-like ATPase, C-terminal domain"/>
    <property type="match status" value="1"/>
</dbReference>
<organism evidence="12 13">
    <name type="scientific">Rhizobium halophytocola</name>
    <dbReference type="NCBI Taxonomy" id="735519"/>
    <lineage>
        <taxon>Bacteria</taxon>
        <taxon>Pseudomonadati</taxon>
        <taxon>Pseudomonadota</taxon>
        <taxon>Alphaproteobacteria</taxon>
        <taxon>Hyphomicrobiales</taxon>
        <taxon>Rhizobiaceae</taxon>
        <taxon>Rhizobium/Agrobacterium group</taxon>
        <taxon>Rhizobium</taxon>
    </lineage>
</organism>
<dbReference type="InterPro" id="IPR004358">
    <property type="entry name" value="Sig_transdc_His_kin-like_C"/>
</dbReference>
<keyword evidence="13" id="KW-1185">Reference proteome</keyword>
<keyword evidence="4" id="KW-1003">Cell membrane</keyword>
<dbReference type="GO" id="GO:0016301">
    <property type="term" value="F:kinase activity"/>
    <property type="evidence" value="ECO:0007669"/>
    <property type="project" value="UniProtKB-KW"/>
</dbReference>
<dbReference type="SUPFAM" id="SSF47384">
    <property type="entry name" value="Homodimeric domain of signal transducing histidine kinase"/>
    <property type="match status" value="1"/>
</dbReference>
<dbReference type="PROSITE" id="PS50109">
    <property type="entry name" value="HIS_KIN"/>
    <property type="match status" value="1"/>
</dbReference>
<evidence type="ECO:0000256" key="1">
    <source>
        <dbReference type="ARBA" id="ARBA00000085"/>
    </source>
</evidence>
<evidence type="ECO:0000259" key="10">
    <source>
        <dbReference type="PROSITE" id="PS50109"/>
    </source>
</evidence>
<dbReference type="PANTHER" id="PTHR44936">
    <property type="entry name" value="SENSOR PROTEIN CREC"/>
    <property type="match status" value="1"/>
</dbReference>
<name>A0ABS4E4J2_9HYPH</name>
<dbReference type="InterPro" id="IPR036097">
    <property type="entry name" value="HisK_dim/P_sf"/>
</dbReference>
<reference evidence="12 13" key="1">
    <citation type="submission" date="2021-03" db="EMBL/GenBank/DDBJ databases">
        <title>Genomic Encyclopedia of Type Strains, Phase IV (KMG-IV): sequencing the most valuable type-strain genomes for metagenomic binning, comparative biology and taxonomic classification.</title>
        <authorList>
            <person name="Goeker M."/>
        </authorList>
    </citation>
    <scope>NUCLEOTIDE SEQUENCE [LARGE SCALE GENOMIC DNA]</scope>
    <source>
        <strain evidence="12 13">DSM 21600</strain>
    </source>
</reference>
<dbReference type="InterPro" id="IPR003594">
    <property type="entry name" value="HATPase_dom"/>
</dbReference>
<evidence type="ECO:0000313" key="12">
    <source>
        <dbReference type="EMBL" id="MBP1852870.1"/>
    </source>
</evidence>
<keyword evidence="4" id="KW-0472">Membrane</keyword>
<dbReference type="CDD" id="cd06225">
    <property type="entry name" value="HAMP"/>
    <property type="match status" value="1"/>
</dbReference>
<evidence type="ECO:0000256" key="8">
    <source>
        <dbReference type="ARBA" id="ARBA00022777"/>
    </source>
</evidence>
<keyword evidence="8 12" id="KW-0418">Kinase</keyword>
<evidence type="ECO:0000256" key="5">
    <source>
        <dbReference type="ARBA" id="ARBA00022553"/>
    </source>
</evidence>
<dbReference type="SMART" id="SM00304">
    <property type="entry name" value="HAMP"/>
    <property type="match status" value="1"/>
</dbReference>
<dbReference type="InterPro" id="IPR036890">
    <property type="entry name" value="HATPase_C_sf"/>
</dbReference>
<evidence type="ECO:0000259" key="11">
    <source>
        <dbReference type="PROSITE" id="PS50885"/>
    </source>
</evidence>
<proteinExistence type="predicted"/>
<evidence type="ECO:0000256" key="3">
    <source>
        <dbReference type="ARBA" id="ARBA00012438"/>
    </source>
</evidence>
<keyword evidence="7" id="KW-0547">Nucleotide-binding</keyword>
<dbReference type="Gene3D" id="1.10.287.130">
    <property type="match status" value="1"/>
</dbReference>
<dbReference type="InterPro" id="IPR050980">
    <property type="entry name" value="2C_sensor_his_kinase"/>
</dbReference>
<comment type="caution">
    <text evidence="12">The sequence shown here is derived from an EMBL/GenBank/DDBJ whole genome shotgun (WGS) entry which is preliminary data.</text>
</comment>
<evidence type="ECO:0000256" key="4">
    <source>
        <dbReference type="ARBA" id="ARBA00022475"/>
    </source>
</evidence>
<keyword evidence="5" id="KW-0597">Phosphoprotein</keyword>
<dbReference type="SUPFAM" id="SSF158472">
    <property type="entry name" value="HAMP domain-like"/>
    <property type="match status" value="1"/>
</dbReference>
<dbReference type="InterPro" id="IPR005467">
    <property type="entry name" value="His_kinase_dom"/>
</dbReference>
<accession>A0ABS4E4J2</accession>
<gene>
    <name evidence="12" type="ORF">J2Z17_004329</name>
</gene>
<keyword evidence="9" id="KW-0067">ATP-binding</keyword>
<dbReference type="Pfam" id="PF02518">
    <property type="entry name" value="HATPase_c"/>
    <property type="match status" value="1"/>
</dbReference>
<dbReference type="SUPFAM" id="SSF55874">
    <property type="entry name" value="ATPase domain of HSP90 chaperone/DNA topoisomerase II/histidine kinase"/>
    <property type="match status" value="1"/>
</dbReference>
<dbReference type="EC" id="2.7.13.3" evidence="3"/>
<dbReference type="Pfam" id="PF00672">
    <property type="entry name" value="HAMP"/>
    <property type="match status" value="1"/>
</dbReference>
<sequence length="426" mass="47107">MHKLFLKAFFVTWLAMSVSIGFVLGVATLTSRLPSLTDLNEREAKLVLSSASELLRKHGLSAAQTFTNSLDRTSSSAELNIARVPVTVDCVEDLNDRWSRIVVSRGDCYRLSAKPADSSMANWFFPRTLPWLSALLAAVGAALWLARYLTEPVQLLKDGLRALAQGQFSVRIGQRIGQKSDEVAALAHDFDRTAARLEEFHDVQRRLFHDVSHELRSPLSRMQAAIGLLRMNPARMGAMVERLEREIARIDDLVDEILTLARLNAGVPGVLQFQTVDLVDLIMEIIENSEFESASKNISIEYAGLSSYVMTVNGELIYRAVENVVRNALKYCPERASVRVSTSSQEERFAITIEDDGPGVPEDMLEHIFRPFERAGAKTDVPTGFGLGLSITKRAIHVHGGDVEARVNAAGGLAVRLLIPVVQKRT</sequence>
<dbReference type="PRINTS" id="PR00344">
    <property type="entry name" value="BCTRLSENSOR"/>
</dbReference>
<dbReference type="PROSITE" id="PS50885">
    <property type="entry name" value="HAMP"/>
    <property type="match status" value="1"/>
</dbReference>
<comment type="catalytic activity">
    <reaction evidence="1">
        <text>ATP + protein L-histidine = ADP + protein N-phospho-L-histidine.</text>
        <dbReference type="EC" id="2.7.13.3"/>
    </reaction>
</comment>
<dbReference type="Proteomes" id="UP000759443">
    <property type="component" value="Unassembled WGS sequence"/>
</dbReference>
<dbReference type="EMBL" id="JAGGJU010000013">
    <property type="protein sequence ID" value="MBP1852870.1"/>
    <property type="molecule type" value="Genomic_DNA"/>
</dbReference>
<protein>
    <recommendedName>
        <fullName evidence="3">histidine kinase</fullName>
        <ecNumber evidence="3">2.7.13.3</ecNumber>
    </recommendedName>
</protein>
<feature type="domain" description="Histidine kinase" evidence="10">
    <location>
        <begin position="210"/>
        <end position="423"/>
    </location>
</feature>
<dbReference type="RefSeq" id="WP_209948067.1">
    <property type="nucleotide sequence ID" value="NZ_JAGGJU010000013.1"/>
</dbReference>
<evidence type="ECO:0000313" key="13">
    <source>
        <dbReference type="Proteomes" id="UP000759443"/>
    </source>
</evidence>
<evidence type="ECO:0000256" key="7">
    <source>
        <dbReference type="ARBA" id="ARBA00022741"/>
    </source>
</evidence>
<evidence type="ECO:0000256" key="6">
    <source>
        <dbReference type="ARBA" id="ARBA00022679"/>
    </source>
</evidence>
<comment type="subcellular location">
    <subcellularLocation>
        <location evidence="2">Cell membrane</location>
        <topology evidence="2">Multi-pass membrane protein</topology>
    </subcellularLocation>
</comment>
<evidence type="ECO:0000256" key="9">
    <source>
        <dbReference type="ARBA" id="ARBA00022840"/>
    </source>
</evidence>
<keyword evidence="6" id="KW-0808">Transferase</keyword>
<dbReference type="InterPro" id="IPR003661">
    <property type="entry name" value="HisK_dim/P_dom"/>
</dbReference>
<feature type="domain" description="HAMP" evidence="11">
    <location>
        <begin position="147"/>
        <end position="202"/>
    </location>
</feature>
<evidence type="ECO:0000256" key="2">
    <source>
        <dbReference type="ARBA" id="ARBA00004651"/>
    </source>
</evidence>
<dbReference type="Gene3D" id="6.10.340.10">
    <property type="match status" value="1"/>
</dbReference>
<dbReference type="SMART" id="SM00387">
    <property type="entry name" value="HATPase_c"/>
    <property type="match status" value="1"/>
</dbReference>
<dbReference type="Pfam" id="PF00512">
    <property type="entry name" value="HisKA"/>
    <property type="match status" value="1"/>
</dbReference>
<dbReference type="PANTHER" id="PTHR44936:SF10">
    <property type="entry name" value="SENSOR PROTEIN RSTB"/>
    <property type="match status" value="1"/>
</dbReference>
<dbReference type="CDD" id="cd00082">
    <property type="entry name" value="HisKA"/>
    <property type="match status" value="1"/>
</dbReference>
<dbReference type="SMART" id="SM00388">
    <property type="entry name" value="HisKA"/>
    <property type="match status" value="1"/>
</dbReference>